<keyword evidence="1" id="KW-1133">Transmembrane helix</keyword>
<accession>A0A173VSQ6</accession>
<name>A0A173VSQ6_9FIRM</name>
<evidence type="ECO:0000256" key="1">
    <source>
        <dbReference type="SAM" id="Phobius"/>
    </source>
</evidence>
<dbReference type="Proteomes" id="UP000095350">
    <property type="component" value="Unassembled WGS sequence"/>
</dbReference>
<evidence type="ECO:0000313" key="7">
    <source>
        <dbReference type="EMBL" id="RHG27937.1"/>
    </source>
</evidence>
<dbReference type="Pfam" id="PF02698">
    <property type="entry name" value="DUF218"/>
    <property type="match status" value="1"/>
</dbReference>
<dbReference type="GO" id="GO:0005886">
    <property type="term" value="C:plasma membrane"/>
    <property type="evidence" value="ECO:0007669"/>
    <property type="project" value="TreeGrafter"/>
</dbReference>
<dbReference type="CDD" id="cd06259">
    <property type="entry name" value="YdcF-like"/>
    <property type="match status" value="1"/>
</dbReference>
<dbReference type="PANTHER" id="PTHR30336">
    <property type="entry name" value="INNER MEMBRANE PROTEIN, PROBABLE PERMEASE"/>
    <property type="match status" value="1"/>
</dbReference>
<reference evidence="4 11" key="3">
    <citation type="journal article" date="2019" name="Nat. Med.">
        <title>A library of human gut bacterial isolates paired with longitudinal multiomics data enables mechanistic microbiome research.</title>
        <authorList>
            <person name="Poyet M."/>
            <person name="Groussin M."/>
            <person name="Gibbons S.M."/>
            <person name="Avila-Pacheco J."/>
            <person name="Jiang X."/>
            <person name="Kearney S.M."/>
            <person name="Perrotta A.R."/>
            <person name="Berdy B."/>
            <person name="Zhao S."/>
            <person name="Lieberman T.D."/>
            <person name="Swanson P.K."/>
            <person name="Smith M."/>
            <person name="Roesemann S."/>
            <person name="Alexander J.E."/>
            <person name="Rich S.A."/>
            <person name="Livny J."/>
            <person name="Vlamakis H."/>
            <person name="Clish C."/>
            <person name="Bullock K."/>
            <person name="Deik A."/>
            <person name="Scott J."/>
            <person name="Pierce K.A."/>
            <person name="Xavier R.J."/>
            <person name="Alm E.J."/>
        </authorList>
    </citation>
    <scope>NUCLEOTIDE SEQUENCE [LARGE SCALE GENOMIC DNA]</scope>
    <source>
        <strain evidence="4 11">BIOML-A1</strain>
    </source>
</reference>
<dbReference type="EMBL" id="CYXZ01000034">
    <property type="protein sequence ID" value="CUN29666.1"/>
    <property type="molecule type" value="Genomic_DNA"/>
</dbReference>
<dbReference type="InterPro" id="IPR014729">
    <property type="entry name" value="Rossmann-like_a/b/a_fold"/>
</dbReference>
<sequence>MRGVQMVIIAVGGILLFWFFAPLLCKGIFNIGTATGILISLFLLCYGIFFGRMNRRALILWNGRKTHWICVFLLVLVLIMIMTVLAETFLMIHSALHTPPQNTTAVVLGCSVKGTKPSRILEERIDAAYDYLSVNKDAVCILSGGRGPGEDITEAQCMYEVLTKRGISENRLILEERSTTTEENLKYTGEILKDRGLDMTVTLVTSEFHEYRANQMAARLGMKSYSTPAHTFFVYFPTYYVRELYGILYYELRHWD</sequence>
<evidence type="ECO:0000259" key="2">
    <source>
        <dbReference type="Pfam" id="PF02698"/>
    </source>
</evidence>
<dbReference type="GO" id="GO:0000270">
    <property type="term" value="P:peptidoglycan metabolic process"/>
    <property type="evidence" value="ECO:0007669"/>
    <property type="project" value="TreeGrafter"/>
</dbReference>
<dbReference type="EMBL" id="WNAJ01000004">
    <property type="protein sequence ID" value="MTR84372.1"/>
    <property type="molecule type" value="Genomic_DNA"/>
</dbReference>
<reference evidence="5 12" key="4">
    <citation type="submission" date="2019-10" db="EMBL/GenBank/DDBJ databases">
        <title>Roseburia spp. ameliorate alcoholic fatty liver via restoration of gut barrier function.</title>
        <authorList>
            <person name="Seo B."/>
            <person name="Ko G."/>
        </authorList>
    </citation>
    <scope>NUCLEOTIDE SEQUENCE [LARGE SCALE GENOMIC DNA]</scope>
    <source>
        <strain evidence="5 12">SNUG30017</strain>
    </source>
</reference>
<feature type="transmembrane region" description="Helical" evidence="1">
    <location>
        <begin position="7"/>
        <end position="24"/>
    </location>
</feature>
<dbReference type="GeneID" id="61432650"/>
<organism evidence="3 8">
    <name type="scientific">Roseburia intestinalis</name>
    <dbReference type="NCBI Taxonomy" id="166486"/>
    <lineage>
        <taxon>Bacteria</taxon>
        <taxon>Bacillati</taxon>
        <taxon>Bacillota</taxon>
        <taxon>Clostridia</taxon>
        <taxon>Lachnospirales</taxon>
        <taxon>Lachnospiraceae</taxon>
        <taxon>Roseburia</taxon>
    </lineage>
</organism>
<feature type="transmembrane region" description="Helical" evidence="1">
    <location>
        <begin position="30"/>
        <end position="49"/>
    </location>
</feature>
<evidence type="ECO:0000313" key="6">
    <source>
        <dbReference type="EMBL" id="RHC15221.1"/>
    </source>
</evidence>
<gene>
    <name evidence="7" type="ORF">DW264_10680</name>
    <name evidence="6" type="ORF">DW856_14375</name>
    <name evidence="3" type="ORF">ERS852572_03379</name>
    <name evidence="5" type="ORF">GCK47_11915</name>
    <name evidence="4" type="ORF">GMD50_04725</name>
</gene>
<dbReference type="RefSeq" id="WP_006858825.1">
    <property type="nucleotide sequence ID" value="NZ_CABIYH010000034.1"/>
</dbReference>
<dbReference type="Gene3D" id="3.40.50.620">
    <property type="entry name" value="HUPs"/>
    <property type="match status" value="1"/>
</dbReference>
<dbReference type="STRING" id="166486.ERS852572_03379"/>
<dbReference type="Proteomes" id="UP000478483">
    <property type="component" value="Unassembled WGS sequence"/>
</dbReference>
<dbReference type="Proteomes" id="UP000283513">
    <property type="component" value="Unassembled WGS sequence"/>
</dbReference>
<dbReference type="EMBL" id="QRID01000009">
    <property type="protein sequence ID" value="RHG27937.1"/>
    <property type="molecule type" value="Genomic_DNA"/>
</dbReference>
<protein>
    <submittedName>
        <fullName evidence="3">DUF218 domain</fullName>
    </submittedName>
    <submittedName>
        <fullName evidence="4">YdcF family protein</fullName>
    </submittedName>
</protein>
<dbReference type="Proteomes" id="UP000479531">
    <property type="component" value="Unassembled WGS sequence"/>
</dbReference>
<evidence type="ECO:0000313" key="11">
    <source>
        <dbReference type="Proteomes" id="UP000478483"/>
    </source>
</evidence>
<dbReference type="EMBL" id="QSHO01000013">
    <property type="protein sequence ID" value="RHC15221.1"/>
    <property type="molecule type" value="Genomic_DNA"/>
</dbReference>
<dbReference type="AlphaFoldDB" id="A0A173VSQ6"/>
<reference evidence="9 10" key="2">
    <citation type="submission" date="2018-08" db="EMBL/GenBank/DDBJ databases">
        <title>A genome reference for cultivated species of the human gut microbiota.</title>
        <authorList>
            <person name="Zou Y."/>
            <person name="Xue W."/>
            <person name="Luo G."/>
        </authorList>
    </citation>
    <scope>NUCLEOTIDE SEQUENCE [LARGE SCALE GENOMIC DNA]</scope>
    <source>
        <strain evidence="7 10">AM22-21LB</strain>
        <strain evidence="6 9">AM37-1AC</strain>
    </source>
</reference>
<evidence type="ECO:0000313" key="3">
    <source>
        <dbReference type="EMBL" id="CUN29666.1"/>
    </source>
</evidence>
<keyword evidence="1" id="KW-0472">Membrane</keyword>
<evidence type="ECO:0000313" key="8">
    <source>
        <dbReference type="Proteomes" id="UP000095350"/>
    </source>
</evidence>
<evidence type="ECO:0000313" key="10">
    <source>
        <dbReference type="Proteomes" id="UP000284051"/>
    </source>
</evidence>
<dbReference type="PANTHER" id="PTHR30336:SF4">
    <property type="entry name" value="ENVELOPE BIOGENESIS FACTOR ELYC"/>
    <property type="match status" value="1"/>
</dbReference>
<proteinExistence type="predicted"/>
<dbReference type="GO" id="GO:0043164">
    <property type="term" value="P:Gram-negative-bacterium-type cell wall biogenesis"/>
    <property type="evidence" value="ECO:0007669"/>
    <property type="project" value="TreeGrafter"/>
</dbReference>
<dbReference type="EMBL" id="WGGT01000014">
    <property type="protein sequence ID" value="MVQ46387.1"/>
    <property type="molecule type" value="Genomic_DNA"/>
</dbReference>
<evidence type="ECO:0000313" key="9">
    <source>
        <dbReference type="Proteomes" id="UP000283513"/>
    </source>
</evidence>
<evidence type="ECO:0000313" key="4">
    <source>
        <dbReference type="EMBL" id="MTR84372.1"/>
    </source>
</evidence>
<evidence type="ECO:0000313" key="5">
    <source>
        <dbReference type="EMBL" id="MVQ46387.1"/>
    </source>
</evidence>
<keyword evidence="1" id="KW-0812">Transmembrane</keyword>
<dbReference type="Proteomes" id="UP000284051">
    <property type="component" value="Unassembled WGS sequence"/>
</dbReference>
<dbReference type="OrthoDB" id="9782395at2"/>
<dbReference type="InterPro" id="IPR003848">
    <property type="entry name" value="DUF218"/>
</dbReference>
<dbReference type="PaxDb" id="166486-ERS852572_03379"/>
<feature type="transmembrane region" description="Helical" evidence="1">
    <location>
        <begin position="69"/>
        <end position="92"/>
    </location>
</feature>
<dbReference type="InterPro" id="IPR051599">
    <property type="entry name" value="Cell_Envelope_Assoc"/>
</dbReference>
<reference evidence="3 8" key="1">
    <citation type="submission" date="2015-09" db="EMBL/GenBank/DDBJ databases">
        <authorList>
            <consortium name="Pathogen Informatics"/>
        </authorList>
    </citation>
    <scope>NUCLEOTIDE SEQUENCE [LARGE SCALE GENOMIC DNA]</scope>
    <source>
        <strain evidence="3 8">2789STDY5834960</strain>
    </source>
</reference>
<evidence type="ECO:0000313" key="12">
    <source>
        <dbReference type="Proteomes" id="UP000479531"/>
    </source>
</evidence>
<feature type="domain" description="DUF218" evidence="2">
    <location>
        <begin position="104"/>
        <end position="235"/>
    </location>
</feature>